<comment type="caution">
    <text evidence="12">The sequence shown here is derived from an EMBL/GenBank/DDBJ whole genome shotgun (WGS) entry which is preliminary data.</text>
</comment>
<feature type="transmembrane region" description="Helical" evidence="10">
    <location>
        <begin position="247"/>
        <end position="267"/>
    </location>
</feature>
<feature type="non-terminal residue" evidence="12">
    <location>
        <position position="330"/>
    </location>
</feature>
<dbReference type="Gene3D" id="1.20.1070.10">
    <property type="entry name" value="Rhodopsin 7-helix transmembrane proteins"/>
    <property type="match status" value="1"/>
</dbReference>
<dbReference type="PRINTS" id="PR00245">
    <property type="entry name" value="OLFACTORYR"/>
</dbReference>
<comment type="similarity">
    <text evidence="9">Belongs to the G-protein coupled receptor 1 family.</text>
</comment>
<dbReference type="SUPFAM" id="SSF81321">
    <property type="entry name" value="Family A G protein-coupled receptor-like"/>
    <property type="match status" value="1"/>
</dbReference>
<dbReference type="GO" id="GO:0004984">
    <property type="term" value="F:olfactory receptor activity"/>
    <property type="evidence" value="ECO:0007669"/>
    <property type="project" value="InterPro"/>
</dbReference>
<dbReference type="GO" id="GO:0004930">
    <property type="term" value="F:G protein-coupled receptor activity"/>
    <property type="evidence" value="ECO:0007669"/>
    <property type="project" value="UniProtKB-KW"/>
</dbReference>
<comment type="subcellular location">
    <subcellularLocation>
        <location evidence="10">Cell membrane</location>
        <topology evidence="10">Multi-pass membrane protein</topology>
    </subcellularLocation>
    <subcellularLocation>
        <location evidence="2">Membrane</location>
        <topology evidence="2">Multi-pass membrane protein</topology>
    </subcellularLocation>
</comment>
<keyword evidence="13" id="KW-1185">Reference proteome</keyword>
<evidence type="ECO:0000256" key="10">
    <source>
        <dbReference type="RuleBase" id="RU363047"/>
    </source>
</evidence>
<keyword evidence="4 9" id="KW-0812">Transmembrane</keyword>
<keyword evidence="9" id="KW-0675">Receptor</keyword>
<dbReference type="GO" id="GO:0005886">
    <property type="term" value="C:plasma membrane"/>
    <property type="evidence" value="ECO:0007669"/>
    <property type="project" value="UniProtKB-SubCell"/>
</dbReference>
<keyword evidence="9" id="KW-0297">G-protein coupled receptor</keyword>
<organism evidence="12 13">
    <name type="scientific">Tricholaema leucomelas</name>
    <name type="common">pied barbet</name>
    <dbReference type="NCBI Taxonomy" id="240729"/>
    <lineage>
        <taxon>Eukaryota</taxon>
        <taxon>Metazoa</taxon>
        <taxon>Chordata</taxon>
        <taxon>Craniata</taxon>
        <taxon>Vertebrata</taxon>
        <taxon>Euteleostomi</taxon>
        <taxon>Archelosauria</taxon>
        <taxon>Archosauria</taxon>
        <taxon>Dinosauria</taxon>
        <taxon>Saurischia</taxon>
        <taxon>Theropoda</taxon>
        <taxon>Coelurosauria</taxon>
        <taxon>Aves</taxon>
        <taxon>Neognathae</taxon>
        <taxon>Neoaves</taxon>
        <taxon>Telluraves</taxon>
        <taxon>Coraciimorphae</taxon>
        <taxon>Piciformes</taxon>
        <taxon>Lybiidae</taxon>
        <taxon>Tricholaema lacrymosa</taxon>
    </lineage>
</organism>
<dbReference type="InterPro" id="IPR000725">
    <property type="entry name" value="Olfact_rcpt"/>
</dbReference>
<dbReference type="OrthoDB" id="5969463at2759"/>
<keyword evidence="8 9" id="KW-0807">Transducer</keyword>
<feature type="transmembrane region" description="Helical" evidence="10">
    <location>
        <begin position="217"/>
        <end position="235"/>
    </location>
</feature>
<dbReference type="PRINTS" id="PR00237">
    <property type="entry name" value="GPCRRHODOPSN"/>
</dbReference>
<dbReference type="PROSITE" id="PS00237">
    <property type="entry name" value="G_PROTEIN_RECEP_F1_1"/>
    <property type="match status" value="1"/>
</dbReference>
<dbReference type="PANTHER" id="PTHR26450">
    <property type="entry name" value="OLFACTORY RECEPTOR 56B1-RELATED"/>
    <property type="match status" value="1"/>
</dbReference>
<dbReference type="Proteomes" id="UP000627253">
    <property type="component" value="Unassembled WGS sequence"/>
</dbReference>
<evidence type="ECO:0000313" key="12">
    <source>
        <dbReference type="EMBL" id="NXX44835.1"/>
    </source>
</evidence>
<protein>
    <recommendedName>
        <fullName evidence="10">Olfactory receptor</fullName>
    </recommendedName>
</protein>
<dbReference type="InterPro" id="IPR000276">
    <property type="entry name" value="GPCR_Rhodpsn"/>
</dbReference>
<feature type="transmembrane region" description="Helical" evidence="10">
    <location>
        <begin position="279"/>
        <end position="301"/>
    </location>
</feature>
<evidence type="ECO:0000256" key="8">
    <source>
        <dbReference type="ARBA" id="ARBA00023224"/>
    </source>
</evidence>
<keyword evidence="7 10" id="KW-0472">Membrane</keyword>
<evidence type="ECO:0000256" key="2">
    <source>
        <dbReference type="ARBA" id="ARBA00004141"/>
    </source>
</evidence>
<dbReference type="Pfam" id="PF13853">
    <property type="entry name" value="7tm_4"/>
    <property type="match status" value="1"/>
</dbReference>
<evidence type="ECO:0000256" key="6">
    <source>
        <dbReference type="ARBA" id="ARBA00022989"/>
    </source>
</evidence>
<evidence type="ECO:0000256" key="5">
    <source>
        <dbReference type="ARBA" id="ARBA00022725"/>
    </source>
</evidence>
<dbReference type="InterPro" id="IPR017452">
    <property type="entry name" value="GPCR_Rhodpsn_7TM"/>
</dbReference>
<dbReference type="AlphaFoldDB" id="A0A852IRN4"/>
<dbReference type="EMBL" id="WAAF01010685">
    <property type="protein sequence ID" value="NXX44835.1"/>
    <property type="molecule type" value="Genomic_DNA"/>
</dbReference>
<evidence type="ECO:0000256" key="7">
    <source>
        <dbReference type="ARBA" id="ARBA00023136"/>
    </source>
</evidence>
<gene>
    <name evidence="12" type="primary">Or52b2</name>
    <name evidence="12" type="ORF">TRILEU_R06592</name>
</gene>
<evidence type="ECO:0000259" key="11">
    <source>
        <dbReference type="PROSITE" id="PS50262"/>
    </source>
</evidence>
<sequence>ATPSMQELNESSFDPITFVLTGIPGMEQSHVWISVPFCLMYLTALFANASLLFVIATQRSLHQPMYLFLAMLALSDLLLSTATVPKALAIFWLGARETSFDACVTQMFFTHFSFILESSVLLAMAWDRYVAVCDPLRYSTILTGSVIAKVALTSVLRAFCITFPPIFLLKRLPYCGHRVMPHTYCEHMGIARLACADIGANVWYGLATALLTSGLDALLIAVSYALILKAVLGLPSSGARLKSLSTCGSHLCVILVFYLPAFFSFLAHRFGRRSVPGRVHILLANLYVVVPPMLNPIVYGVRTKQIRERVLRLLCPAGGWAWPLGRGGGG</sequence>
<proteinExistence type="inferred from homology"/>
<accession>A0A852IRN4</accession>
<evidence type="ECO:0000256" key="4">
    <source>
        <dbReference type="ARBA" id="ARBA00022692"/>
    </source>
</evidence>
<dbReference type="CDD" id="cd15221">
    <property type="entry name" value="7tmA_OR52B-like"/>
    <property type="match status" value="1"/>
</dbReference>
<feature type="non-terminal residue" evidence="12">
    <location>
        <position position="1"/>
    </location>
</feature>
<feature type="transmembrane region" description="Helical" evidence="10">
    <location>
        <begin position="67"/>
        <end position="95"/>
    </location>
</feature>
<keyword evidence="6 10" id="KW-1133">Transmembrane helix</keyword>
<dbReference type="PROSITE" id="PS50262">
    <property type="entry name" value="G_PROTEIN_RECEP_F1_2"/>
    <property type="match status" value="1"/>
</dbReference>
<comment type="function">
    <text evidence="1">Odorant receptor.</text>
</comment>
<evidence type="ECO:0000313" key="13">
    <source>
        <dbReference type="Proteomes" id="UP000627253"/>
    </source>
</evidence>
<name>A0A852IRN4_9PICI</name>
<dbReference type="InterPro" id="IPR050402">
    <property type="entry name" value="OR51/52/56-like"/>
</dbReference>
<reference evidence="12" key="1">
    <citation type="submission" date="2020-02" db="EMBL/GenBank/DDBJ databases">
        <title>Bird 10,000 Genomes (B10K) Project - Family phase.</title>
        <authorList>
            <person name="Zhang G."/>
        </authorList>
    </citation>
    <scope>NUCLEOTIDE SEQUENCE</scope>
    <source>
        <strain evidence="12">B10K-DU-002-37</strain>
        <tissue evidence="12">Muscle</tissue>
    </source>
</reference>
<evidence type="ECO:0000256" key="1">
    <source>
        <dbReference type="ARBA" id="ARBA00002936"/>
    </source>
</evidence>
<evidence type="ECO:0000256" key="9">
    <source>
        <dbReference type="RuleBase" id="RU000688"/>
    </source>
</evidence>
<keyword evidence="3 10" id="KW-0716">Sensory transduction</keyword>
<feature type="transmembrane region" description="Helical" evidence="10">
    <location>
        <begin position="146"/>
        <end position="169"/>
    </location>
</feature>
<keyword evidence="10" id="KW-1003">Cell membrane</keyword>
<evidence type="ECO:0000256" key="3">
    <source>
        <dbReference type="ARBA" id="ARBA00022606"/>
    </source>
</evidence>
<keyword evidence="5 10" id="KW-0552">Olfaction</keyword>
<dbReference type="FunFam" id="1.20.1070.10:FF:000006">
    <property type="entry name" value="Olfactory receptor"/>
    <property type="match status" value="1"/>
</dbReference>
<feature type="transmembrane region" description="Helical" evidence="10">
    <location>
        <begin position="31"/>
        <end position="55"/>
    </location>
</feature>
<feature type="domain" description="G-protein coupled receptors family 1 profile" evidence="11">
    <location>
        <begin position="47"/>
        <end position="299"/>
    </location>
</feature>
<feature type="transmembrane region" description="Helical" evidence="10">
    <location>
        <begin position="107"/>
        <end position="126"/>
    </location>
</feature>
<dbReference type="PANTHER" id="PTHR26450:SF32">
    <property type="entry name" value="OLFACTORY RECEPTOR 52B6"/>
    <property type="match status" value="1"/>
</dbReference>